<feature type="domain" description="EAL" evidence="6">
    <location>
        <begin position="499"/>
        <end position="752"/>
    </location>
</feature>
<dbReference type="EC" id="3.1.4.52" evidence="1"/>
<dbReference type="SMART" id="SM00052">
    <property type="entry name" value="EAL"/>
    <property type="match status" value="1"/>
</dbReference>
<dbReference type="SUPFAM" id="SSF55785">
    <property type="entry name" value="PYP-like sensor domain (PAS domain)"/>
    <property type="match status" value="2"/>
</dbReference>
<proteinExistence type="predicted"/>
<dbReference type="PROSITE" id="PS50113">
    <property type="entry name" value="PAC"/>
    <property type="match status" value="1"/>
</dbReference>
<keyword evidence="3" id="KW-0472">Membrane</keyword>
<dbReference type="SUPFAM" id="SSF141868">
    <property type="entry name" value="EAL domain-like"/>
    <property type="match status" value="1"/>
</dbReference>
<dbReference type="AlphaFoldDB" id="A0AA51RTG2"/>
<evidence type="ECO:0000313" key="8">
    <source>
        <dbReference type="EMBL" id="WMS87169.1"/>
    </source>
</evidence>
<evidence type="ECO:0000256" key="2">
    <source>
        <dbReference type="ARBA" id="ARBA00022636"/>
    </source>
</evidence>
<dbReference type="SMART" id="SM00267">
    <property type="entry name" value="GGDEF"/>
    <property type="match status" value="1"/>
</dbReference>
<dbReference type="EMBL" id="CP133548">
    <property type="protein sequence ID" value="WMS87169.1"/>
    <property type="molecule type" value="Genomic_DNA"/>
</dbReference>
<dbReference type="KEGG" id="plei:Q9312_18340"/>
<keyword evidence="2" id="KW-0973">c-di-GMP</keyword>
<evidence type="ECO:0000256" key="3">
    <source>
        <dbReference type="SAM" id="Phobius"/>
    </source>
</evidence>
<dbReference type="PROSITE" id="PS50883">
    <property type="entry name" value="EAL"/>
    <property type="match status" value="1"/>
</dbReference>
<dbReference type="InterPro" id="IPR000700">
    <property type="entry name" value="PAS-assoc_C"/>
</dbReference>
<keyword evidence="9" id="KW-1185">Reference proteome</keyword>
<dbReference type="GO" id="GO:0071111">
    <property type="term" value="F:cyclic-guanylate-specific phosphodiesterase activity"/>
    <property type="evidence" value="ECO:0007669"/>
    <property type="project" value="UniProtKB-EC"/>
</dbReference>
<evidence type="ECO:0000259" key="6">
    <source>
        <dbReference type="PROSITE" id="PS50883"/>
    </source>
</evidence>
<dbReference type="InterPro" id="IPR001610">
    <property type="entry name" value="PAC"/>
</dbReference>
<keyword evidence="3" id="KW-0812">Transmembrane</keyword>
<feature type="domain" description="PAC" evidence="5">
    <location>
        <begin position="151"/>
        <end position="204"/>
    </location>
</feature>
<dbReference type="PANTHER" id="PTHR44757">
    <property type="entry name" value="DIGUANYLATE CYCLASE DGCP"/>
    <property type="match status" value="1"/>
</dbReference>
<dbReference type="SMART" id="SM00091">
    <property type="entry name" value="PAS"/>
    <property type="match status" value="2"/>
</dbReference>
<evidence type="ECO:0000313" key="9">
    <source>
        <dbReference type="Proteomes" id="UP001239782"/>
    </source>
</evidence>
<dbReference type="SUPFAM" id="SSF55073">
    <property type="entry name" value="Nucleotide cyclase"/>
    <property type="match status" value="1"/>
</dbReference>
<evidence type="ECO:0000259" key="4">
    <source>
        <dbReference type="PROSITE" id="PS50112"/>
    </source>
</evidence>
<accession>A0AA51RTG2</accession>
<dbReference type="Proteomes" id="UP001239782">
    <property type="component" value="Chromosome"/>
</dbReference>
<dbReference type="PROSITE" id="PS50887">
    <property type="entry name" value="GGDEF"/>
    <property type="match status" value="1"/>
</dbReference>
<dbReference type="PROSITE" id="PS50112">
    <property type="entry name" value="PAS"/>
    <property type="match status" value="2"/>
</dbReference>
<evidence type="ECO:0000259" key="7">
    <source>
        <dbReference type="PROSITE" id="PS50887"/>
    </source>
</evidence>
<dbReference type="InterPro" id="IPR001633">
    <property type="entry name" value="EAL_dom"/>
</dbReference>
<feature type="transmembrane region" description="Helical" evidence="3">
    <location>
        <begin position="42"/>
        <end position="61"/>
    </location>
</feature>
<dbReference type="FunFam" id="3.20.20.450:FF:000001">
    <property type="entry name" value="Cyclic di-GMP phosphodiesterase yahA"/>
    <property type="match status" value="1"/>
</dbReference>
<name>A0AA51RTG2_9GAMM</name>
<dbReference type="Pfam" id="PF00563">
    <property type="entry name" value="EAL"/>
    <property type="match status" value="1"/>
</dbReference>
<protein>
    <recommendedName>
        <fullName evidence="1">cyclic-guanylate-specific phosphodiesterase</fullName>
        <ecNumber evidence="1">3.1.4.52</ecNumber>
    </recommendedName>
</protein>
<dbReference type="NCBIfam" id="TIGR00254">
    <property type="entry name" value="GGDEF"/>
    <property type="match status" value="1"/>
</dbReference>
<dbReference type="InterPro" id="IPR052155">
    <property type="entry name" value="Biofilm_reg_signaling"/>
</dbReference>
<dbReference type="Pfam" id="PF13426">
    <property type="entry name" value="PAS_9"/>
    <property type="match status" value="1"/>
</dbReference>
<dbReference type="CDD" id="cd01948">
    <property type="entry name" value="EAL"/>
    <property type="match status" value="1"/>
</dbReference>
<dbReference type="InterPro" id="IPR043128">
    <property type="entry name" value="Rev_trsase/Diguanyl_cyclase"/>
</dbReference>
<sequence>MMDIEKLAADNNKKKSALVLVGSLGFIPSAYSQETLDYQNSGYLLLILILLAMLTLAFAWFRHRSHQRSLKQLEQSQEQLHWALWGSGDGLWDWDIQSGTVNRRGIPEMLGYTPDEFQNTTAQLIQLMHPEDTDKVNLEVERHLAGSTSHFEAEYRALSKDGSWRWILDKGKVVARDQQGKPIRAAGTQTDITERKRAEEELRLAAEVIQSMNEVVVLTDPTSNIRLVNHAFIRLMGQTEHKVLNRPLHRFFSARHGKPFYQELMSKLKKQRYWSGELWQRTASEQEILTRVEIKQIEQFSDDHQYYVVIFSDITEQKRAEDKLIYLANYDTLTGLPNRALFHQRLTDAIQDNAETGFSLVNVDVDHFKHINDSLGHRIGDQLLQRVALILKQNMPTSNGTVARLGGDEFTLLMPGFRDKRQLKHFARALLESFQHPIYIEQHEITISPSIGISRYPNDGTDTITLLKNTESALHFAKSNGRSNFQFYNEDIQTKTLRKLTVGNHLRKALDRNELELVYQPKLNINKNTIIGMEALLRWHNTAIGAIEPDEFIAIAEETGQVNEIGNWVLEEACAQARMWQLRNYNLPVSVNISARQFQQQSLYKTVANVLAKNQLPPELLELEITETMLLDDPDSAITTLNQLKEMGVRIAVDDFGTGYSSLSYLKKLPINTLKIDKTFIQDLDTDTDDAAIANAIISLAKNLNLAVIAEGVETHQQLEFLKQAGCHEIQGFLISPPMTAQASTLFIDDLTRR</sequence>
<organism evidence="8 9">
    <name type="scientific">Pleionea litopenaei</name>
    <dbReference type="NCBI Taxonomy" id="3070815"/>
    <lineage>
        <taxon>Bacteria</taxon>
        <taxon>Pseudomonadati</taxon>
        <taxon>Pseudomonadota</taxon>
        <taxon>Gammaproteobacteria</taxon>
        <taxon>Oceanospirillales</taxon>
        <taxon>Pleioneaceae</taxon>
        <taxon>Pleionea</taxon>
    </lineage>
</organism>
<dbReference type="InterPro" id="IPR013655">
    <property type="entry name" value="PAS_fold_3"/>
</dbReference>
<dbReference type="CDD" id="cd01949">
    <property type="entry name" value="GGDEF"/>
    <property type="match status" value="1"/>
</dbReference>
<reference evidence="8 9" key="1">
    <citation type="submission" date="2023-08" db="EMBL/GenBank/DDBJ databases">
        <title>Pleionea litopenaei sp. nov., isolated from stomach of juvenile Litopenaeus vannamei.</title>
        <authorList>
            <person name="Rho A.M."/>
            <person name="Hwang C.Y."/>
        </authorList>
    </citation>
    <scope>NUCLEOTIDE SEQUENCE [LARGE SCALE GENOMIC DNA]</scope>
    <source>
        <strain evidence="8 9">HL-JVS1</strain>
    </source>
</reference>
<dbReference type="Pfam" id="PF08447">
    <property type="entry name" value="PAS_3"/>
    <property type="match status" value="1"/>
</dbReference>
<keyword evidence="3" id="KW-1133">Transmembrane helix</keyword>
<evidence type="ECO:0000256" key="1">
    <source>
        <dbReference type="ARBA" id="ARBA00012282"/>
    </source>
</evidence>
<dbReference type="Gene3D" id="3.30.70.270">
    <property type="match status" value="1"/>
</dbReference>
<feature type="domain" description="PAS" evidence="4">
    <location>
        <begin position="108"/>
        <end position="147"/>
    </location>
</feature>
<dbReference type="NCBIfam" id="TIGR00229">
    <property type="entry name" value="sensory_box"/>
    <property type="match status" value="2"/>
</dbReference>
<dbReference type="InterPro" id="IPR000160">
    <property type="entry name" value="GGDEF_dom"/>
</dbReference>
<dbReference type="InterPro" id="IPR029787">
    <property type="entry name" value="Nucleotide_cyclase"/>
</dbReference>
<feature type="domain" description="PAS" evidence="4">
    <location>
        <begin position="198"/>
        <end position="271"/>
    </location>
</feature>
<dbReference type="Gene3D" id="3.30.450.20">
    <property type="entry name" value="PAS domain"/>
    <property type="match status" value="2"/>
</dbReference>
<dbReference type="InterPro" id="IPR035919">
    <property type="entry name" value="EAL_sf"/>
</dbReference>
<dbReference type="Gene3D" id="3.20.20.450">
    <property type="entry name" value="EAL domain"/>
    <property type="match status" value="1"/>
</dbReference>
<feature type="domain" description="GGDEF" evidence="7">
    <location>
        <begin position="356"/>
        <end position="490"/>
    </location>
</feature>
<dbReference type="InterPro" id="IPR000014">
    <property type="entry name" value="PAS"/>
</dbReference>
<evidence type="ECO:0000259" key="5">
    <source>
        <dbReference type="PROSITE" id="PS50113"/>
    </source>
</evidence>
<gene>
    <name evidence="8" type="ORF">Q9312_18340</name>
</gene>
<dbReference type="InterPro" id="IPR035965">
    <property type="entry name" value="PAS-like_dom_sf"/>
</dbReference>
<dbReference type="Pfam" id="PF00990">
    <property type="entry name" value="GGDEF"/>
    <property type="match status" value="1"/>
</dbReference>
<dbReference type="PANTHER" id="PTHR44757:SF2">
    <property type="entry name" value="BIOFILM ARCHITECTURE MAINTENANCE PROTEIN MBAA"/>
    <property type="match status" value="1"/>
</dbReference>
<dbReference type="CDD" id="cd00130">
    <property type="entry name" value="PAS"/>
    <property type="match status" value="2"/>
</dbReference>
<dbReference type="SMART" id="SM00086">
    <property type="entry name" value="PAC"/>
    <property type="match status" value="2"/>
</dbReference>
<dbReference type="RefSeq" id="WP_309202308.1">
    <property type="nucleotide sequence ID" value="NZ_CP133548.1"/>
</dbReference>